<protein>
    <recommendedName>
        <fullName evidence="8">Xrn1 N-terminal domain-containing protein</fullName>
    </recommendedName>
</protein>
<dbReference type="Pfam" id="PF17846">
    <property type="entry name" value="XRN_M"/>
    <property type="match status" value="2"/>
</dbReference>
<organism evidence="7">
    <name type="scientific">viral metagenome</name>
    <dbReference type="NCBI Taxonomy" id="1070528"/>
    <lineage>
        <taxon>unclassified sequences</taxon>
        <taxon>metagenomes</taxon>
        <taxon>organismal metagenomes</taxon>
    </lineage>
</organism>
<dbReference type="GO" id="GO:0005634">
    <property type="term" value="C:nucleus"/>
    <property type="evidence" value="ECO:0007669"/>
    <property type="project" value="TreeGrafter"/>
</dbReference>
<comment type="similarity">
    <text evidence="4">Belongs to the 5'-3' exonuclease family.</text>
</comment>
<dbReference type="InterPro" id="IPR041412">
    <property type="entry name" value="Xrn1_helical"/>
</dbReference>
<dbReference type="InterPro" id="IPR004859">
    <property type="entry name" value="Xrn1_N"/>
</dbReference>
<dbReference type="AlphaFoldDB" id="A0A6C0CGP5"/>
<reference evidence="7" key="1">
    <citation type="journal article" date="2020" name="Nature">
        <title>Giant virus diversity and host interactions through global metagenomics.</title>
        <authorList>
            <person name="Schulz F."/>
            <person name="Roux S."/>
            <person name="Paez-Espino D."/>
            <person name="Jungbluth S."/>
            <person name="Walsh D.A."/>
            <person name="Denef V.J."/>
            <person name="McMahon K.D."/>
            <person name="Konstantinidis K.T."/>
            <person name="Eloe-Fadrosh E.A."/>
            <person name="Kyrpides N.C."/>
            <person name="Woyke T."/>
        </authorList>
    </citation>
    <scope>NUCLEOTIDE SEQUENCE</scope>
    <source>
        <strain evidence="7">GVMAG-M-3300020595-32</strain>
    </source>
</reference>
<dbReference type="PANTHER" id="PTHR12341">
    <property type="entry name" value="5'-&gt;3' EXORIBONUCLEASE"/>
    <property type="match status" value="1"/>
</dbReference>
<evidence type="ECO:0000256" key="1">
    <source>
        <dbReference type="ARBA" id="ARBA00022722"/>
    </source>
</evidence>
<dbReference type="GO" id="GO:0003723">
    <property type="term" value="F:RNA binding"/>
    <property type="evidence" value="ECO:0007669"/>
    <property type="project" value="TreeGrafter"/>
</dbReference>
<dbReference type="GO" id="GO:0000956">
    <property type="term" value="P:nuclear-transcribed mRNA catabolic process"/>
    <property type="evidence" value="ECO:0007669"/>
    <property type="project" value="TreeGrafter"/>
</dbReference>
<accession>A0A6C0CGP5</accession>
<dbReference type="PANTHER" id="PTHR12341:SF7">
    <property type="entry name" value="5'-3' EXORIBONUCLEASE 1"/>
    <property type="match status" value="1"/>
</dbReference>
<evidence type="ECO:0000259" key="6">
    <source>
        <dbReference type="Pfam" id="PF17846"/>
    </source>
</evidence>
<evidence type="ECO:0000313" key="7">
    <source>
        <dbReference type="EMBL" id="QHT02735.1"/>
    </source>
</evidence>
<feature type="domain" description="Xrn1 helical" evidence="6">
    <location>
        <begin position="390"/>
        <end position="466"/>
    </location>
</feature>
<name>A0A6C0CGP5_9ZZZZ</name>
<dbReference type="Gene3D" id="3.40.50.12390">
    <property type="match status" value="1"/>
</dbReference>
<dbReference type="Pfam" id="PF03159">
    <property type="entry name" value="XRN_N"/>
    <property type="match status" value="2"/>
</dbReference>
<feature type="domain" description="Xrn1 N-terminal" evidence="5">
    <location>
        <begin position="1"/>
        <end position="97"/>
    </location>
</feature>
<dbReference type="InterPro" id="IPR027073">
    <property type="entry name" value="5_3_exoribonuclease"/>
</dbReference>
<feature type="domain" description="Xrn1 N-terminal" evidence="5">
    <location>
        <begin position="98"/>
        <end position="187"/>
    </location>
</feature>
<evidence type="ECO:0000259" key="5">
    <source>
        <dbReference type="Pfam" id="PF03159"/>
    </source>
</evidence>
<evidence type="ECO:0000256" key="3">
    <source>
        <dbReference type="ARBA" id="ARBA00022839"/>
    </source>
</evidence>
<keyword evidence="1" id="KW-0540">Nuclease</keyword>
<dbReference type="EMBL" id="MN739397">
    <property type="protein sequence ID" value="QHT02735.1"/>
    <property type="molecule type" value="Genomic_DNA"/>
</dbReference>
<evidence type="ECO:0000256" key="4">
    <source>
        <dbReference type="ARBA" id="ARBA00038299"/>
    </source>
</evidence>
<dbReference type="GO" id="GO:0004534">
    <property type="term" value="F:5'-3' RNA exonuclease activity"/>
    <property type="evidence" value="ECO:0007669"/>
    <property type="project" value="TreeGrafter"/>
</dbReference>
<keyword evidence="3" id="KW-0269">Exonuclease</keyword>
<proteinExistence type="inferred from homology"/>
<keyword evidence="2" id="KW-0378">Hydrolase</keyword>
<sequence>MGIPVFFKTLITDYTHVIKPISSKSIHNLFFDLNCLIHPCCAKVEDANEEKMITSIIENIHKLIDLTEAKFVYIAIDGPAPKAKMIQQRSRRHKSVLEGKVWDTNAITPGTKFMNTLNEVLHKEFNKPNIVISDSSEPGEGEHKILQYIKSNKIKLGKQSNCIYGLDADLIMLSLLSGIKGMYLLRERTSFNIEQMDCEYLYLDINALKNEIINEFPKLQIPAKTIIHDYCFICFLLGNDFIKHSPSLILRYDGLAHLIHCYKKCQETHSNKFYLINPNTKGLIHWENFKTFIRQLSFKENDRMKDIKDIRIKQHRKYKRIYDDIHKNNNVVVNESYNNPFPVEDIMRHKPVIFMNDENYIFEKKELWINRYNTFTLFGNHDFKPVNTLNDKVNEYCYEYLKSLVWTSHYYFQECISQEWYYPYESGPTLQDLSRFINTNKRVHVKPDNSISHIKEQLEFIFPKQSYCLCDELNGESLEDFTGFTKEFSLLKRYDWECEPIFDSQ</sequence>
<evidence type="ECO:0000256" key="2">
    <source>
        <dbReference type="ARBA" id="ARBA00022801"/>
    </source>
</evidence>
<feature type="domain" description="Xrn1 helical" evidence="6">
    <location>
        <begin position="224"/>
        <end position="331"/>
    </location>
</feature>
<evidence type="ECO:0008006" key="8">
    <source>
        <dbReference type="Google" id="ProtNLM"/>
    </source>
</evidence>